<accession>A0A5C6NV99</accession>
<comment type="similarity">
    <text evidence="2 5">Belongs to the HSF family.</text>
</comment>
<proteinExistence type="inferred from homology"/>
<comment type="subcellular location">
    <subcellularLocation>
        <location evidence="1">Nucleus</location>
    </subcellularLocation>
</comment>
<dbReference type="InterPro" id="IPR036388">
    <property type="entry name" value="WH-like_DNA-bd_sf"/>
</dbReference>
<evidence type="ECO:0000256" key="3">
    <source>
        <dbReference type="ARBA" id="ARBA00023125"/>
    </source>
</evidence>
<reference evidence="8 9" key="1">
    <citation type="submission" date="2019-04" db="EMBL/GenBank/DDBJ databases">
        <title>Chromosome genome assembly for Takifugu flavidus.</title>
        <authorList>
            <person name="Xiao S."/>
        </authorList>
    </citation>
    <scope>NUCLEOTIDE SEQUENCE [LARGE SCALE GENOMIC DNA]</scope>
    <source>
        <strain evidence="8">HTHZ2018</strain>
        <tissue evidence="8">Muscle</tissue>
    </source>
</reference>
<evidence type="ECO:0000256" key="4">
    <source>
        <dbReference type="ARBA" id="ARBA00023242"/>
    </source>
</evidence>
<comment type="caution">
    <text evidence="8">The sequence shown here is derived from an EMBL/GenBank/DDBJ whole genome shotgun (WGS) entry which is preliminary data.</text>
</comment>
<gene>
    <name evidence="8" type="ORF">D4764_17G0009150</name>
</gene>
<evidence type="ECO:0000256" key="6">
    <source>
        <dbReference type="SAM" id="MobiDB-lite"/>
    </source>
</evidence>
<feature type="region of interest" description="Disordered" evidence="6">
    <location>
        <begin position="1"/>
        <end position="27"/>
    </location>
</feature>
<dbReference type="Proteomes" id="UP000324091">
    <property type="component" value="Chromosome 17"/>
</dbReference>
<dbReference type="Pfam" id="PF00447">
    <property type="entry name" value="HSF_DNA-bind"/>
    <property type="match status" value="1"/>
</dbReference>
<keyword evidence="8" id="KW-0346">Stress response</keyword>
<protein>
    <submittedName>
        <fullName evidence="8">Heat shock factor protein 5</fullName>
    </submittedName>
</protein>
<dbReference type="Gene3D" id="1.10.10.10">
    <property type="entry name" value="Winged helix-like DNA-binding domain superfamily/Winged helix DNA-binding domain"/>
    <property type="match status" value="1"/>
</dbReference>
<dbReference type="PANTHER" id="PTHR10015">
    <property type="entry name" value="HEAT SHOCK TRANSCRIPTION FACTOR"/>
    <property type="match status" value="1"/>
</dbReference>
<organism evidence="8 9">
    <name type="scientific">Takifugu flavidus</name>
    <name type="common">sansaifugu</name>
    <dbReference type="NCBI Taxonomy" id="433684"/>
    <lineage>
        <taxon>Eukaryota</taxon>
        <taxon>Metazoa</taxon>
        <taxon>Chordata</taxon>
        <taxon>Craniata</taxon>
        <taxon>Vertebrata</taxon>
        <taxon>Euteleostomi</taxon>
        <taxon>Actinopterygii</taxon>
        <taxon>Neopterygii</taxon>
        <taxon>Teleostei</taxon>
        <taxon>Neoteleostei</taxon>
        <taxon>Acanthomorphata</taxon>
        <taxon>Eupercaria</taxon>
        <taxon>Tetraodontiformes</taxon>
        <taxon>Tetradontoidea</taxon>
        <taxon>Tetraodontidae</taxon>
        <taxon>Takifugu</taxon>
    </lineage>
</organism>
<dbReference type="PANTHER" id="PTHR10015:SF465">
    <property type="entry name" value="HSF-TYPE DNA-BINDING DOMAIN-CONTAINING PROTEIN"/>
    <property type="match status" value="1"/>
</dbReference>
<keyword evidence="3" id="KW-0238">DNA-binding</keyword>
<dbReference type="InterPro" id="IPR000232">
    <property type="entry name" value="HSF_DNA-bd"/>
</dbReference>
<evidence type="ECO:0000313" key="9">
    <source>
        <dbReference type="Proteomes" id="UP000324091"/>
    </source>
</evidence>
<evidence type="ECO:0000256" key="1">
    <source>
        <dbReference type="ARBA" id="ARBA00004123"/>
    </source>
</evidence>
<dbReference type="EMBL" id="RHFK02000009">
    <property type="protein sequence ID" value="TWW71432.1"/>
    <property type="molecule type" value="Genomic_DNA"/>
</dbReference>
<name>A0A5C6NV99_9TELE</name>
<dbReference type="GO" id="GO:0043565">
    <property type="term" value="F:sequence-specific DNA binding"/>
    <property type="evidence" value="ECO:0007669"/>
    <property type="project" value="InterPro"/>
</dbReference>
<dbReference type="GO" id="GO:0003700">
    <property type="term" value="F:DNA-binding transcription factor activity"/>
    <property type="evidence" value="ECO:0007669"/>
    <property type="project" value="InterPro"/>
</dbReference>
<evidence type="ECO:0000259" key="7">
    <source>
        <dbReference type="SMART" id="SM00415"/>
    </source>
</evidence>
<dbReference type="SMART" id="SM00415">
    <property type="entry name" value="HSF"/>
    <property type="match status" value="1"/>
</dbReference>
<dbReference type="GO" id="GO:0005634">
    <property type="term" value="C:nucleus"/>
    <property type="evidence" value="ECO:0007669"/>
    <property type="project" value="UniProtKB-SubCell"/>
</dbReference>
<keyword evidence="9" id="KW-1185">Reference proteome</keyword>
<evidence type="ECO:0000256" key="2">
    <source>
        <dbReference type="ARBA" id="ARBA00006403"/>
    </source>
</evidence>
<dbReference type="InterPro" id="IPR036390">
    <property type="entry name" value="WH_DNA-bd_sf"/>
</dbReference>
<sequence length="514" mass="60305">MKEELEHRYQESQSLREHEEAKTKEEIQRRSEAILQLERLPADYQERVAIFPNPNQERVAIFPNPNQERVAIFPNPNQERERVAIFPNPNQERVAIFPNPNQERVAIFPNPNQERVAIFPNPNPNQERVAIFRNPNQERVAIFPNPNQERAAIFPNPNQEKAAIFPNPNHERVAIFPNPNRKEERAAIFPNPNQERVAIFPNPNQERERVAIFPNPNQERVAIFPNPNQERAAIFSTYCRDKITAPSHITNMDEIPPTFNIPLTHKVEKKGPAWWRYAQWGTRSHRSPWFSAATETDRALDDRRRTLLHKDYLATAGKLCHHMRADCRRMGYDTVFMYCKSFHKINAEAEPVDQNQKMQKMQLSLNVNIFPTKLWRLVNDGDIDTIVWNQQGDGIIIKKGLMEKGFLSLNGFKDSRFSSFGRQLKLYGFKRSRPFNGDKPNILQYFHPHFQRRRPELLPLLRRCDKKCGVGMKNYSKDHLTERWRDLRNLYDTDDSIDVNLNNGESLNVHSKEI</sequence>
<evidence type="ECO:0000313" key="8">
    <source>
        <dbReference type="EMBL" id="TWW71432.1"/>
    </source>
</evidence>
<dbReference type="AlphaFoldDB" id="A0A5C6NV99"/>
<dbReference type="SUPFAM" id="SSF46785">
    <property type="entry name" value="Winged helix' DNA-binding domain"/>
    <property type="match status" value="1"/>
</dbReference>
<feature type="domain" description="HSF-type DNA-binding" evidence="7">
    <location>
        <begin position="366"/>
        <end position="464"/>
    </location>
</feature>
<keyword evidence="4" id="KW-0539">Nucleus</keyword>
<evidence type="ECO:0000256" key="5">
    <source>
        <dbReference type="RuleBase" id="RU004020"/>
    </source>
</evidence>